<dbReference type="EMBL" id="JBFATE010000004">
    <property type="protein sequence ID" value="MEV5246177.1"/>
    <property type="molecule type" value="Genomic_DNA"/>
</dbReference>
<protein>
    <submittedName>
        <fullName evidence="1">Uncharacterized protein</fullName>
    </submittedName>
</protein>
<proteinExistence type="predicted"/>
<comment type="caution">
    <text evidence="1">The sequence shown here is derived from an EMBL/GenBank/DDBJ whole genome shotgun (WGS) entry which is preliminary data.</text>
</comment>
<sequence length="55" mass="5789">MSHIQIAIAPSNDPDWDKAWPVAVATAEYLAKVLGMPVTVSDGLGTAHDFDPPGN</sequence>
<keyword evidence="2" id="KW-1185">Reference proteome</keyword>
<name>A0ABV3JDD9_9ACTN</name>
<dbReference type="RefSeq" id="WP_362954556.1">
    <property type="nucleotide sequence ID" value="NZ_JBEZMY010000002.1"/>
</dbReference>
<evidence type="ECO:0000313" key="2">
    <source>
        <dbReference type="Proteomes" id="UP001552527"/>
    </source>
</evidence>
<reference evidence="1 2" key="1">
    <citation type="submission" date="2024-06" db="EMBL/GenBank/DDBJ databases">
        <title>The Natural Products Discovery Center: Release of the First 8490 Sequenced Strains for Exploring Actinobacteria Biosynthetic Diversity.</title>
        <authorList>
            <person name="Kalkreuter E."/>
            <person name="Kautsar S.A."/>
            <person name="Yang D."/>
            <person name="Bader C.D."/>
            <person name="Teijaro C.N."/>
            <person name="Fluegel L."/>
            <person name="Davis C.M."/>
            <person name="Simpson J.R."/>
            <person name="Lauterbach L."/>
            <person name="Steele A.D."/>
            <person name="Gui C."/>
            <person name="Meng S."/>
            <person name="Li G."/>
            <person name="Viehrig K."/>
            <person name="Ye F."/>
            <person name="Su P."/>
            <person name="Kiefer A.F."/>
            <person name="Nichols A."/>
            <person name="Cepeda A.J."/>
            <person name="Yan W."/>
            <person name="Fan B."/>
            <person name="Jiang Y."/>
            <person name="Adhikari A."/>
            <person name="Zheng C.-J."/>
            <person name="Schuster L."/>
            <person name="Cowan T.M."/>
            <person name="Smanski M.J."/>
            <person name="Chevrette M.G."/>
            <person name="De Carvalho L.P.S."/>
            <person name="Shen B."/>
        </authorList>
    </citation>
    <scope>NUCLEOTIDE SEQUENCE [LARGE SCALE GENOMIC DNA]</scope>
    <source>
        <strain evidence="1 2">NPDC052768</strain>
    </source>
</reference>
<evidence type="ECO:0000313" key="1">
    <source>
        <dbReference type="EMBL" id="MEV5246177.1"/>
    </source>
</evidence>
<organism evidence="1 2">
    <name type="scientific">Streptomyces werraensis</name>
    <dbReference type="NCBI Taxonomy" id="68284"/>
    <lineage>
        <taxon>Bacteria</taxon>
        <taxon>Bacillati</taxon>
        <taxon>Actinomycetota</taxon>
        <taxon>Actinomycetes</taxon>
        <taxon>Kitasatosporales</taxon>
        <taxon>Streptomycetaceae</taxon>
        <taxon>Streptomyces</taxon>
    </lineage>
</organism>
<gene>
    <name evidence="1" type="ORF">AB0K95_13005</name>
</gene>
<accession>A0ABV3JDD9</accession>
<dbReference type="Proteomes" id="UP001552527">
    <property type="component" value="Unassembled WGS sequence"/>
</dbReference>